<dbReference type="GO" id="GO:0019843">
    <property type="term" value="F:rRNA binding"/>
    <property type="evidence" value="ECO:0007669"/>
    <property type="project" value="UniProtKB-UniRule"/>
</dbReference>
<name>A0A110B7D7_HALHR</name>
<accession>A0A110B7D7</accession>
<dbReference type="NCBIfam" id="TIGR03953">
    <property type="entry name" value="rplD_bact"/>
    <property type="match status" value="1"/>
</dbReference>
<reference evidence="7" key="1">
    <citation type="submission" date="2016-02" db="EMBL/GenBank/DDBJ databases">
        <title>Halorhodospira halochloris DSM-1059 complete genome, version 2.</title>
        <authorList>
            <person name="Tsukatani Y."/>
        </authorList>
    </citation>
    <scope>NUCLEOTIDE SEQUENCE</scope>
    <source>
        <strain evidence="7">DSM 1059</strain>
    </source>
</reference>
<comment type="function">
    <text evidence="5">One of the primary rRNA binding proteins, this protein initially binds near the 5'-end of the 23S rRNA. It is important during the early stages of 50S assembly. It makes multiple contacts with different domains of the 23S rRNA in the assembled 50S subunit and ribosome.</text>
</comment>
<keyword evidence="2 5" id="KW-0689">Ribosomal protein</keyword>
<evidence type="ECO:0000256" key="2">
    <source>
        <dbReference type="ARBA" id="ARBA00022980"/>
    </source>
</evidence>
<dbReference type="GO" id="GO:0006412">
    <property type="term" value="P:translation"/>
    <property type="evidence" value="ECO:0007669"/>
    <property type="project" value="UniProtKB-UniRule"/>
</dbReference>
<dbReference type="RefSeq" id="WP_096410217.1">
    <property type="nucleotide sequence ID" value="NZ_AP017372.2"/>
</dbReference>
<dbReference type="AlphaFoldDB" id="A0A110B7D7"/>
<evidence type="ECO:0000256" key="5">
    <source>
        <dbReference type="HAMAP-Rule" id="MF_01328"/>
    </source>
</evidence>
<dbReference type="PANTHER" id="PTHR10746">
    <property type="entry name" value="50S RIBOSOMAL PROTEIN L4"/>
    <property type="match status" value="1"/>
</dbReference>
<evidence type="ECO:0000256" key="3">
    <source>
        <dbReference type="ARBA" id="ARBA00023274"/>
    </source>
</evidence>
<keyword evidence="5" id="KW-0699">rRNA-binding</keyword>
<feature type="region of interest" description="Disordered" evidence="6">
    <location>
        <begin position="43"/>
        <end position="93"/>
    </location>
</feature>
<protein>
    <recommendedName>
        <fullName evidence="4 5">Large ribosomal subunit protein uL4</fullName>
    </recommendedName>
</protein>
<evidence type="ECO:0000256" key="6">
    <source>
        <dbReference type="SAM" id="MobiDB-lite"/>
    </source>
</evidence>
<comment type="subunit">
    <text evidence="5">Part of the 50S ribosomal subunit.</text>
</comment>
<dbReference type="SUPFAM" id="SSF52166">
    <property type="entry name" value="Ribosomal protein L4"/>
    <property type="match status" value="1"/>
</dbReference>
<comment type="function">
    <text evidence="5">Forms part of the polypeptide exit tunnel.</text>
</comment>
<dbReference type="OrthoDB" id="9803201at2"/>
<evidence type="ECO:0000313" key="7">
    <source>
        <dbReference type="EMBL" id="BAU58933.1"/>
    </source>
</evidence>
<dbReference type="GO" id="GO:1990904">
    <property type="term" value="C:ribonucleoprotein complex"/>
    <property type="evidence" value="ECO:0007669"/>
    <property type="project" value="UniProtKB-KW"/>
</dbReference>
<dbReference type="PANTHER" id="PTHR10746:SF6">
    <property type="entry name" value="LARGE RIBOSOMAL SUBUNIT PROTEIN UL4M"/>
    <property type="match status" value="1"/>
</dbReference>
<evidence type="ECO:0000313" key="8">
    <source>
        <dbReference type="Proteomes" id="UP000218890"/>
    </source>
</evidence>
<dbReference type="InterPro" id="IPR002136">
    <property type="entry name" value="Ribosomal_uL4"/>
</dbReference>
<dbReference type="HAMAP" id="MF_01328_B">
    <property type="entry name" value="Ribosomal_uL4_B"/>
    <property type="match status" value="1"/>
</dbReference>
<dbReference type="KEGG" id="hhk:HH1059_22250"/>
<sequence>MELNLKKQNGEAAGVVEVSAKAYGEPFRETLIHQAVTAYMAGGRAGTKSQKTRSEVSGGGKKPWRQKGTGNARAGTSRSPIWRGGGVTFAGKPRNHAQKLNRKMYRTAMRSIVSELVRQDRLTAVETFEVDSPKTKQLKQRLEVFGLSNVLIVTEQPDQNLYFAARNMPGVGVIAAEKIDPVSLVSAEHVLITAEALRRVEGWLS</sequence>
<organism evidence="7 8">
    <name type="scientific">Halorhodospira halochloris</name>
    <name type="common">Ectothiorhodospira halochloris</name>
    <dbReference type="NCBI Taxonomy" id="1052"/>
    <lineage>
        <taxon>Bacteria</taxon>
        <taxon>Pseudomonadati</taxon>
        <taxon>Pseudomonadota</taxon>
        <taxon>Gammaproteobacteria</taxon>
        <taxon>Chromatiales</taxon>
        <taxon>Ectothiorhodospiraceae</taxon>
        <taxon>Halorhodospira</taxon>
    </lineage>
</organism>
<keyword evidence="5" id="KW-0694">RNA-binding</keyword>
<dbReference type="Proteomes" id="UP000218890">
    <property type="component" value="Chromosome"/>
</dbReference>
<keyword evidence="3 5" id="KW-0687">Ribonucleoprotein</keyword>
<keyword evidence="8" id="KW-1185">Reference proteome</keyword>
<dbReference type="GO" id="GO:0005840">
    <property type="term" value="C:ribosome"/>
    <property type="evidence" value="ECO:0007669"/>
    <property type="project" value="UniProtKB-KW"/>
</dbReference>
<comment type="similarity">
    <text evidence="1 5">Belongs to the universal ribosomal protein uL4 family.</text>
</comment>
<dbReference type="EMBL" id="AP017372">
    <property type="protein sequence ID" value="BAU58933.1"/>
    <property type="molecule type" value="Genomic_DNA"/>
</dbReference>
<dbReference type="InterPro" id="IPR023574">
    <property type="entry name" value="Ribosomal_uL4_dom_sf"/>
</dbReference>
<proteinExistence type="inferred from homology"/>
<gene>
    <name evidence="5 7" type="primary">rplD</name>
    <name evidence="7" type="ORF">HH1059_22250</name>
</gene>
<evidence type="ECO:0000256" key="1">
    <source>
        <dbReference type="ARBA" id="ARBA00010528"/>
    </source>
</evidence>
<dbReference type="Gene3D" id="3.40.1370.10">
    <property type="match status" value="1"/>
</dbReference>
<dbReference type="Pfam" id="PF00573">
    <property type="entry name" value="Ribosomal_L4"/>
    <property type="match status" value="1"/>
</dbReference>
<dbReference type="GO" id="GO:0003735">
    <property type="term" value="F:structural constituent of ribosome"/>
    <property type="evidence" value="ECO:0007669"/>
    <property type="project" value="InterPro"/>
</dbReference>
<dbReference type="InterPro" id="IPR013005">
    <property type="entry name" value="Ribosomal_uL4-like"/>
</dbReference>
<evidence type="ECO:0000256" key="4">
    <source>
        <dbReference type="ARBA" id="ARBA00035244"/>
    </source>
</evidence>